<reference evidence="2 3" key="1">
    <citation type="journal article" date="2016" name="Nat. Commun.">
        <title>Thousands of microbial genomes shed light on interconnected biogeochemical processes in an aquifer system.</title>
        <authorList>
            <person name="Anantharaman K."/>
            <person name="Brown C.T."/>
            <person name="Hug L.A."/>
            <person name="Sharon I."/>
            <person name="Castelle C.J."/>
            <person name="Probst A.J."/>
            <person name="Thomas B.C."/>
            <person name="Singh A."/>
            <person name="Wilkins M.J."/>
            <person name="Karaoz U."/>
            <person name="Brodie E.L."/>
            <person name="Williams K.H."/>
            <person name="Hubbard S.S."/>
            <person name="Banfield J.F."/>
        </authorList>
    </citation>
    <scope>NUCLEOTIDE SEQUENCE [LARGE SCALE GENOMIC DNA]</scope>
</reference>
<evidence type="ECO:0000313" key="3">
    <source>
        <dbReference type="Proteomes" id="UP000179219"/>
    </source>
</evidence>
<organism evidence="2 3">
    <name type="scientific">Candidatus Woesebacteria bacterium RBG_13_34_9</name>
    <dbReference type="NCBI Taxonomy" id="1802477"/>
    <lineage>
        <taxon>Bacteria</taxon>
        <taxon>Candidatus Woeseibacteriota</taxon>
    </lineage>
</organism>
<keyword evidence="1" id="KW-0812">Transmembrane</keyword>
<dbReference type="EMBL" id="MGFP01000002">
    <property type="protein sequence ID" value="OGM10657.1"/>
    <property type="molecule type" value="Genomic_DNA"/>
</dbReference>
<gene>
    <name evidence="2" type="ORF">A2159_01075</name>
</gene>
<name>A0A1F7X6K7_9BACT</name>
<keyword evidence="1" id="KW-1133">Transmembrane helix</keyword>
<dbReference type="InterPro" id="IPR036249">
    <property type="entry name" value="Thioredoxin-like_sf"/>
</dbReference>
<feature type="transmembrane region" description="Helical" evidence="1">
    <location>
        <begin position="6"/>
        <end position="25"/>
    </location>
</feature>
<evidence type="ECO:0000256" key="1">
    <source>
        <dbReference type="SAM" id="Phobius"/>
    </source>
</evidence>
<protein>
    <recommendedName>
        <fullName evidence="4">Glutaredoxin domain-containing protein</fullName>
    </recommendedName>
</protein>
<proteinExistence type="predicted"/>
<dbReference type="AlphaFoldDB" id="A0A1F7X6K7"/>
<dbReference type="SUPFAM" id="SSF52833">
    <property type="entry name" value="Thioredoxin-like"/>
    <property type="match status" value="1"/>
</dbReference>
<dbReference type="Proteomes" id="UP000179219">
    <property type="component" value="Unassembled WGS sequence"/>
</dbReference>
<keyword evidence="1" id="KW-0472">Membrane</keyword>
<dbReference type="Gene3D" id="3.40.30.10">
    <property type="entry name" value="Glutaredoxin"/>
    <property type="match status" value="1"/>
</dbReference>
<sequence>MKNFGFFVIVITILIVVGGVFISMAKSEKSSANNNPSIDEYFWSVTCPHCKNIADFMESWDKKDLYQVEKIEINSGSTSQQRFLQRGIFCKIAQKDLGVPLLVTAEGKCLQGDTSIIDYLKSLEI</sequence>
<accession>A0A1F7X6K7</accession>
<evidence type="ECO:0000313" key="2">
    <source>
        <dbReference type="EMBL" id="OGM10657.1"/>
    </source>
</evidence>
<evidence type="ECO:0008006" key="4">
    <source>
        <dbReference type="Google" id="ProtNLM"/>
    </source>
</evidence>
<comment type="caution">
    <text evidence="2">The sequence shown here is derived from an EMBL/GenBank/DDBJ whole genome shotgun (WGS) entry which is preliminary data.</text>
</comment>
<dbReference type="CDD" id="cd02972">
    <property type="entry name" value="DsbA_family"/>
    <property type="match status" value="1"/>
</dbReference>